<name>A0ABP8L5C3_9BURK</name>
<dbReference type="SUPFAM" id="SSF142019">
    <property type="entry name" value="Nqo1 FMN-binding domain-like"/>
    <property type="match status" value="1"/>
</dbReference>
<organism evidence="9 10">
    <name type="scientific">Acidovorax lacteus</name>
    <dbReference type="NCBI Taxonomy" id="1924988"/>
    <lineage>
        <taxon>Bacteria</taxon>
        <taxon>Pseudomonadati</taxon>
        <taxon>Pseudomonadota</taxon>
        <taxon>Betaproteobacteria</taxon>
        <taxon>Burkholderiales</taxon>
        <taxon>Comamonadaceae</taxon>
        <taxon>Acidovorax</taxon>
    </lineage>
</organism>
<protein>
    <submittedName>
        <fullName evidence="9">NADH-ubiquinone oxidoreductase-F iron-sulfur binding region domain-containing protein</fullName>
    </submittedName>
</protein>
<evidence type="ECO:0000256" key="6">
    <source>
        <dbReference type="ARBA" id="ARBA00023014"/>
    </source>
</evidence>
<dbReference type="SUPFAM" id="SSF142984">
    <property type="entry name" value="Nqo1 middle domain-like"/>
    <property type="match status" value="1"/>
</dbReference>
<accession>A0ABP8L5C3</accession>
<dbReference type="SMART" id="SM00928">
    <property type="entry name" value="NADH_4Fe-4S"/>
    <property type="match status" value="1"/>
</dbReference>
<evidence type="ECO:0000313" key="10">
    <source>
        <dbReference type="Proteomes" id="UP001501788"/>
    </source>
</evidence>
<dbReference type="InterPro" id="IPR001949">
    <property type="entry name" value="NADH-UbQ_OxRdtase_51kDa_CS"/>
</dbReference>
<evidence type="ECO:0000313" key="9">
    <source>
        <dbReference type="EMBL" id="GAA4423113.1"/>
    </source>
</evidence>
<dbReference type="Proteomes" id="UP001501788">
    <property type="component" value="Unassembled WGS sequence"/>
</dbReference>
<dbReference type="Gene3D" id="1.10.10.1590">
    <property type="entry name" value="NADH-quinone oxidoreductase subunit E"/>
    <property type="match status" value="1"/>
</dbReference>
<evidence type="ECO:0000256" key="7">
    <source>
        <dbReference type="SAM" id="MobiDB-lite"/>
    </source>
</evidence>
<feature type="region of interest" description="Disordered" evidence="7">
    <location>
        <begin position="625"/>
        <end position="650"/>
    </location>
</feature>
<dbReference type="InterPro" id="IPR041921">
    <property type="entry name" value="NuoE_N"/>
</dbReference>
<sequence>MTAQTLPLAPRPPANAQALGSADDLRASLRRRAHLKGRQPDDAALAEVRALIGDPPPGGHRPDLLIEHLHQLQDAFGALFDRHLVALARLTGRSMAEVHEVASFYHHFDRRTDGEAAPRLVLRVCDSLSCSLAGADALLDGLRTRLAALGVADVAVQPEPCVGRCEQAPVAVLHQLPVPEASVEGVLALLDSMPNRAVAQHSLARAAIDFVASDFAGQPLPAADDPVSPAFTDLARYRASGGYALAAAVAHGTRDAESVLQAMEDAGLRGLGGAGFPAGRKWRIVRDHAARAAAAGRGGALMAVNIDEGEPGTFKDRTYLERDPHRFLEGLLIAAQVVGVDAVYIYLRDEYHGARALLARELERLQAEPPYPLPHIELRRGAGAYICGEESAMLESIEGRRGEPRLRPPYIAEAGLFGRPTLAHNFETLYWVRDILERGPQWFAGFGRHGRRGLRSFSVSGRVRSPGVKLAPAGITLRELVDEYCGGMLPGHTLYAYLPGGASGGILPAALADVPLDFDTLQPHGCFIGSAAVIVLSQHDRARDAALNVMRFFAHESCGQCTPCRVGTDKAARLMEAPQWDADLLDDLAQVMADASICGLGQAAPNPIRCVHKYFAHEVGEGHWPGDLPPPRGAPLAERLGGSETPEVLA</sequence>
<dbReference type="SUPFAM" id="SSF52833">
    <property type="entry name" value="Thioredoxin-like"/>
    <property type="match status" value="1"/>
</dbReference>
<evidence type="ECO:0000256" key="3">
    <source>
        <dbReference type="ARBA" id="ARBA00022485"/>
    </source>
</evidence>
<evidence type="ECO:0000256" key="2">
    <source>
        <dbReference type="ARBA" id="ARBA00007523"/>
    </source>
</evidence>
<evidence type="ECO:0000256" key="5">
    <source>
        <dbReference type="ARBA" id="ARBA00023004"/>
    </source>
</evidence>
<dbReference type="InterPro" id="IPR036249">
    <property type="entry name" value="Thioredoxin-like_sf"/>
</dbReference>
<dbReference type="InterPro" id="IPR011538">
    <property type="entry name" value="Nuo51_FMN-bd"/>
</dbReference>
<comment type="caution">
    <text evidence="9">The sequence shown here is derived from an EMBL/GenBank/DDBJ whole genome shotgun (WGS) entry which is preliminary data.</text>
</comment>
<dbReference type="InterPro" id="IPR037207">
    <property type="entry name" value="Nuop51_4Fe4S-bd_sf"/>
</dbReference>
<dbReference type="EMBL" id="BAABEX010000009">
    <property type="protein sequence ID" value="GAA4423113.1"/>
    <property type="molecule type" value="Genomic_DNA"/>
</dbReference>
<dbReference type="PANTHER" id="PTHR43578:SF3">
    <property type="entry name" value="NADH-QUINONE OXIDOREDUCTASE SUBUNIT F"/>
    <property type="match status" value="1"/>
</dbReference>
<reference evidence="10" key="1">
    <citation type="journal article" date="2019" name="Int. J. Syst. Evol. Microbiol.">
        <title>The Global Catalogue of Microorganisms (GCM) 10K type strain sequencing project: providing services to taxonomists for standard genome sequencing and annotation.</title>
        <authorList>
            <consortium name="The Broad Institute Genomics Platform"/>
            <consortium name="The Broad Institute Genome Sequencing Center for Infectious Disease"/>
            <person name="Wu L."/>
            <person name="Ma J."/>
        </authorList>
    </citation>
    <scope>NUCLEOTIDE SEQUENCE [LARGE SCALE GENOMIC DNA]</scope>
    <source>
        <strain evidence="10">JCM 31890</strain>
    </source>
</reference>
<evidence type="ECO:0000259" key="8">
    <source>
        <dbReference type="SMART" id="SM00928"/>
    </source>
</evidence>
<dbReference type="Gene3D" id="1.20.1440.230">
    <property type="entry name" value="NADH-ubiquinone oxidoreductase 51kDa subunit, iron-sulphur binding domain"/>
    <property type="match status" value="1"/>
</dbReference>
<evidence type="ECO:0000256" key="4">
    <source>
        <dbReference type="ARBA" id="ARBA00022723"/>
    </source>
</evidence>
<comment type="similarity">
    <text evidence="2">Belongs to the complex I 51 kDa subunit family.</text>
</comment>
<dbReference type="InterPro" id="IPR037225">
    <property type="entry name" value="Nuo51_FMN-bd_sf"/>
</dbReference>
<dbReference type="PROSITE" id="PS00644">
    <property type="entry name" value="COMPLEX1_51K_1"/>
    <property type="match status" value="1"/>
</dbReference>
<keyword evidence="10" id="KW-1185">Reference proteome</keyword>
<keyword evidence="4" id="KW-0479">Metal-binding</keyword>
<evidence type="ECO:0000256" key="1">
    <source>
        <dbReference type="ARBA" id="ARBA00001917"/>
    </source>
</evidence>
<dbReference type="PANTHER" id="PTHR43578">
    <property type="entry name" value="NADH-QUINONE OXIDOREDUCTASE SUBUNIT F"/>
    <property type="match status" value="1"/>
</dbReference>
<dbReference type="RefSeq" id="WP_345062810.1">
    <property type="nucleotide sequence ID" value="NZ_BAABEX010000009.1"/>
</dbReference>
<dbReference type="Gene3D" id="3.40.50.11540">
    <property type="entry name" value="NADH-ubiquinone oxidoreductase 51kDa subunit"/>
    <property type="match status" value="1"/>
</dbReference>
<feature type="domain" description="NADH-ubiquinone oxidoreductase 51kDa subunit iron-sulphur binding" evidence="8">
    <location>
        <begin position="543"/>
        <end position="588"/>
    </location>
</feature>
<dbReference type="InterPro" id="IPR019575">
    <property type="entry name" value="Nuop51_4Fe4S-bd"/>
</dbReference>
<dbReference type="Pfam" id="PF01512">
    <property type="entry name" value="Complex1_51K"/>
    <property type="match status" value="1"/>
</dbReference>
<keyword evidence="3" id="KW-0004">4Fe-4S</keyword>
<dbReference type="Pfam" id="PF01257">
    <property type="entry name" value="2Fe-2S_thioredx"/>
    <property type="match status" value="1"/>
</dbReference>
<gene>
    <name evidence="9" type="ORF">GCM10023090_14940</name>
</gene>
<proteinExistence type="inferred from homology"/>
<comment type="cofactor">
    <cofactor evidence="1">
        <name>FMN</name>
        <dbReference type="ChEBI" id="CHEBI:58210"/>
    </cofactor>
</comment>
<keyword evidence="5" id="KW-0408">Iron</keyword>
<keyword evidence="6" id="KW-0411">Iron-sulfur</keyword>
<dbReference type="Pfam" id="PF10589">
    <property type="entry name" value="NADH_4Fe-4S"/>
    <property type="match status" value="1"/>
</dbReference>
<dbReference type="Gene3D" id="3.40.30.10">
    <property type="entry name" value="Glutaredoxin"/>
    <property type="match status" value="1"/>
</dbReference>
<feature type="region of interest" description="Disordered" evidence="7">
    <location>
        <begin position="1"/>
        <end position="20"/>
    </location>
</feature>
<dbReference type="Gene3D" id="3.10.20.600">
    <property type="match status" value="1"/>
</dbReference>
<dbReference type="SUPFAM" id="SSF140490">
    <property type="entry name" value="Nqo1C-terminal domain-like"/>
    <property type="match status" value="1"/>
</dbReference>
<dbReference type="PROSITE" id="PS00645">
    <property type="entry name" value="COMPLEX1_51K_2"/>
    <property type="match status" value="1"/>
</dbReference>